<feature type="transmembrane region" description="Helical" evidence="8">
    <location>
        <begin position="162"/>
        <end position="183"/>
    </location>
</feature>
<feature type="domain" description="Cation efflux protein transmembrane" evidence="9">
    <location>
        <begin position="18"/>
        <end position="137"/>
    </location>
</feature>
<accession>A0A8J5K4L9</accession>
<dbReference type="Gene3D" id="1.20.1510.10">
    <property type="entry name" value="Cation efflux protein transmembrane domain"/>
    <property type="match status" value="1"/>
</dbReference>
<protein>
    <submittedName>
        <fullName evidence="10">Zinc transporter 1-like 2</fullName>
    </submittedName>
</protein>
<dbReference type="GO" id="GO:0010312">
    <property type="term" value="P:detoxification of zinc ion"/>
    <property type="evidence" value="ECO:0007669"/>
    <property type="project" value="TreeGrafter"/>
</dbReference>
<dbReference type="PANTHER" id="PTHR45820">
    <property type="entry name" value="FI23527P1"/>
    <property type="match status" value="1"/>
</dbReference>
<dbReference type="EMBL" id="JAHLQT010024908">
    <property type="protein sequence ID" value="KAG7164829.1"/>
    <property type="molecule type" value="Genomic_DNA"/>
</dbReference>
<feature type="compositionally biased region" description="Basic and acidic residues" evidence="7">
    <location>
        <begin position="323"/>
        <end position="339"/>
    </location>
</feature>
<evidence type="ECO:0000256" key="6">
    <source>
        <dbReference type="ARBA" id="ARBA00023136"/>
    </source>
</evidence>
<name>A0A8J5K4L9_HOMAM</name>
<evidence type="ECO:0000259" key="9">
    <source>
        <dbReference type="Pfam" id="PF01545"/>
    </source>
</evidence>
<feature type="transmembrane region" description="Helical" evidence="8">
    <location>
        <begin position="123"/>
        <end position="156"/>
    </location>
</feature>
<dbReference type="Pfam" id="PF01545">
    <property type="entry name" value="Cation_efflux"/>
    <property type="match status" value="1"/>
</dbReference>
<evidence type="ECO:0000313" key="10">
    <source>
        <dbReference type="EMBL" id="KAG7164829.1"/>
    </source>
</evidence>
<keyword evidence="4" id="KW-0862">Zinc</keyword>
<evidence type="ECO:0000256" key="4">
    <source>
        <dbReference type="ARBA" id="ARBA00022833"/>
    </source>
</evidence>
<dbReference type="GO" id="GO:0016020">
    <property type="term" value="C:membrane"/>
    <property type="evidence" value="ECO:0007669"/>
    <property type="project" value="UniProtKB-SubCell"/>
</dbReference>
<proteinExistence type="inferred from homology"/>
<comment type="similarity">
    <text evidence="2">Belongs to the cation diffusion facilitator (CDF) transporter (TC 2.A.4) family. SLC30A subfamily.</text>
</comment>
<reference evidence="10" key="1">
    <citation type="journal article" date="2021" name="Sci. Adv.">
        <title>The American lobster genome reveals insights on longevity, neural, and immune adaptations.</title>
        <authorList>
            <person name="Polinski J.M."/>
            <person name="Zimin A.V."/>
            <person name="Clark K.F."/>
            <person name="Kohn A.B."/>
            <person name="Sadowski N."/>
            <person name="Timp W."/>
            <person name="Ptitsyn A."/>
            <person name="Khanna P."/>
            <person name="Romanova D.Y."/>
            <person name="Williams P."/>
            <person name="Greenwood S.J."/>
            <person name="Moroz L.L."/>
            <person name="Walt D.R."/>
            <person name="Bodnar A.G."/>
        </authorList>
    </citation>
    <scope>NUCLEOTIDE SEQUENCE</scope>
    <source>
        <strain evidence="10">GMGI-L3</strain>
    </source>
</reference>
<evidence type="ECO:0000256" key="8">
    <source>
        <dbReference type="SAM" id="Phobius"/>
    </source>
</evidence>
<dbReference type="Proteomes" id="UP000747542">
    <property type="component" value="Unassembled WGS sequence"/>
</dbReference>
<evidence type="ECO:0000256" key="2">
    <source>
        <dbReference type="ARBA" id="ARBA00008873"/>
    </source>
</evidence>
<feature type="transmembrane region" description="Helical" evidence="8">
    <location>
        <begin position="16"/>
        <end position="34"/>
    </location>
</feature>
<dbReference type="SUPFAM" id="SSF161111">
    <property type="entry name" value="Cation efflux protein transmembrane domain-like"/>
    <property type="match status" value="1"/>
</dbReference>
<keyword evidence="11" id="KW-1185">Reference proteome</keyword>
<keyword evidence="6 8" id="KW-0472">Membrane</keyword>
<sequence>MVEKADLLHHIPRVKLGVVLVLTLAFTVVLLGASHLTHSLTLRIEAYHALYNLLSLIGCLLTMKLCSGPQSLHNTFGWARLEVLSMLTTQIFLTALCFSVATETIQTAVHAGHQDAMHHPLSVMALGAVGWSLNALVFCLIGGLVVVVLCAAVVHWDNGGTVALYIDPALAVTSVALLMWFSYPYGKECCHILLQTIPGHIDVENFQARILEEFPAIVNIHHLHIWTFTPSKVVATAHVVFTSPRVYLSTQGSLKQFFLDEGVTKVTLQPEYMTRQPGPSPHDAVCLLRCQHQDCHERECCRSCTHHPLLTSVTSHSEGVSTGHHDKERLSTGHHDKERLSITQHTERGHLLTENTV</sequence>
<comment type="caution">
    <text evidence="10">The sequence shown here is derived from an EMBL/GenBank/DDBJ whole genome shotgun (WGS) entry which is preliminary data.</text>
</comment>
<dbReference type="InterPro" id="IPR027469">
    <property type="entry name" value="Cation_efflux_TMD_sf"/>
</dbReference>
<feature type="region of interest" description="Disordered" evidence="7">
    <location>
        <begin position="315"/>
        <end position="339"/>
    </location>
</feature>
<dbReference type="GO" id="GO:0005385">
    <property type="term" value="F:zinc ion transmembrane transporter activity"/>
    <property type="evidence" value="ECO:0007669"/>
    <property type="project" value="TreeGrafter"/>
</dbReference>
<organism evidence="10 11">
    <name type="scientific">Homarus americanus</name>
    <name type="common">American lobster</name>
    <dbReference type="NCBI Taxonomy" id="6706"/>
    <lineage>
        <taxon>Eukaryota</taxon>
        <taxon>Metazoa</taxon>
        <taxon>Ecdysozoa</taxon>
        <taxon>Arthropoda</taxon>
        <taxon>Crustacea</taxon>
        <taxon>Multicrustacea</taxon>
        <taxon>Malacostraca</taxon>
        <taxon>Eumalacostraca</taxon>
        <taxon>Eucarida</taxon>
        <taxon>Decapoda</taxon>
        <taxon>Pleocyemata</taxon>
        <taxon>Astacidea</taxon>
        <taxon>Nephropoidea</taxon>
        <taxon>Nephropidae</taxon>
        <taxon>Homarus</taxon>
    </lineage>
</organism>
<dbReference type="AlphaFoldDB" id="A0A8J5K4L9"/>
<evidence type="ECO:0000256" key="1">
    <source>
        <dbReference type="ARBA" id="ARBA00004141"/>
    </source>
</evidence>
<evidence type="ECO:0000256" key="5">
    <source>
        <dbReference type="ARBA" id="ARBA00022989"/>
    </source>
</evidence>
<dbReference type="InterPro" id="IPR058533">
    <property type="entry name" value="Cation_efflux_TM"/>
</dbReference>
<keyword evidence="3 8" id="KW-0812">Transmembrane</keyword>
<dbReference type="PANTHER" id="PTHR45820:SF9">
    <property type="entry name" value="FI23527P1"/>
    <property type="match status" value="1"/>
</dbReference>
<dbReference type="GO" id="GO:0006882">
    <property type="term" value="P:intracellular zinc ion homeostasis"/>
    <property type="evidence" value="ECO:0007669"/>
    <property type="project" value="TreeGrafter"/>
</dbReference>
<evidence type="ECO:0000313" key="11">
    <source>
        <dbReference type="Proteomes" id="UP000747542"/>
    </source>
</evidence>
<gene>
    <name evidence="10" type="primary">Slc30a1-L2</name>
    <name evidence="10" type="ORF">Hamer_G017219</name>
</gene>
<feature type="transmembrane region" description="Helical" evidence="8">
    <location>
        <begin position="46"/>
        <end position="63"/>
    </location>
</feature>
<keyword evidence="5 8" id="KW-1133">Transmembrane helix</keyword>
<comment type="subcellular location">
    <subcellularLocation>
        <location evidence="1">Membrane</location>
        <topology evidence="1">Multi-pass membrane protein</topology>
    </subcellularLocation>
</comment>
<evidence type="ECO:0000256" key="3">
    <source>
        <dbReference type="ARBA" id="ARBA00022692"/>
    </source>
</evidence>
<evidence type="ECO:0000256" key="7">
    <source>
        <dbReference type="SAM" id="MobiDB-lite"/>
    </source>
</evidence>